<dbReference type="Proteomes" id="UP000198323">
    <property type="component" value="Unassembled WGS sequence"/>
</dbReference>
<dbReference type="AlphaFoldDB" id="A0A226MWJ7"/>
<sequence>MVRGRGLTGGEVASVVAAVVVGLVTILAMVSYSRWRYRRKGYLAMGEGDRLPVESPVDSTAVNVDEGHQQEPARLTE</sequence>
<organism evidence="3 4">
    <name type="scientific">Callipepla squamata</name>
    <name type="common">Scaled quail</name>
    <dbReference type="NCBI Taxonomy" id="9009"/>
    <lineage>
        <taxon>Eukaryota</taxon>
        <taxon>Metazoa</taxon>
        <taxon>Chordata</taxon>
        <taxon>Craniata</taxon>
        <taxon>Vertebrata</taxon>
        <taxon>Euteleostomi</taxon>
        <taxon>Archelosauria</taxon>
        <taxon>Archosauria</taxon>
        <taxon>Dinosauria</taxon>
        <taxon>Saurischia</taxon>
        <taxon>Theropoda</taxon>
        <taxon>Coelurosauria</taxon>
        <taxon>Aves</taxon>
        <taxon>Neognathae</taxon>
        <taxon>Galloanserae</taxon>
        <taxon>Galliformes</taxon>
        <taxon>Odontophoridae</taxon>
        <taxon>Callipepla</taxon>
    </lineage>
</organism>
<reference evidence="3 4" key="1">
    <citation type="submission" date="2016-07" db="EMBL/GenBank/DDBJ databases">
        <title>Disparate Historic Effective Population Sizes Predicted by Modern Levels of Genome Diversity for the Scaled Quail (Callipepla squamata) and the Northern Bobwhite (Colinus virginianus): Inferences from First and Second Generation Draft Genome Assemblies for Sympatric New World Quail.</title>
        <authorList>
            <person name="Oldeschulte D.L."/>
            <person name="Halley Y.A."/>
            <person name="Bhattarai E.K."/>
            <person name="Brashear W.A."/>
            <person name="Hill J."/>
            <person name="Metz R.P."/>
            <person name="Johnson C.D."/>
            <person name="Rollins D."/>
            <person name="Peterson M.J."/>
            <person name="Bickhart D.M."/>
            <person name="Decker J.E."/>
            <person name="Seabury C.M."/>
        </authorList>
    </citation>
    <scope>NUCLEOTIDE SEQUENCE [LARGE SCALE GENOMIC DNA]</scope>
    <source>
        <strain evidence="3 4">Texas</strain>
        <tissue evidence="3">Leg muscle</tissue>
    </source>
</reference>
<keyword evidence="2" id="KW-0812">Transmembrane</keyword>
<evidence type="ECO:0000256" key="1">
    <source>
        <dbReference type="SAM" id="MobiDB-lite"/>
    </source>
</evidence>
<feature type="transmembrane region" description="Helical" evidence="2">
    <location>
        <begin position="12"/>
        <end position="32"/>
    </location>
</feature>
<gene>
    <name evidence="3" type="ORF">ASZ78_012626</name>
</gene>
<proteinExistence type="predicted"/>
<dbReference type="EMBL" id="MCFN01000375">
    <property type="protein sequence ID" value="OXB59705.1"/>
    <property type="molecule type" value="Genomic_DNA"/>
</dbReference>
<keyword evidence="2" id="KW-1133">Transmembrane helix</keyword>
<evidence type="ECO:0000313" key="4">
    <source>
        <dbReference type="Proteomes" id="UP000198323"/>
    </source>
</evidence>
<feature type="region of interest" description="Disordered" evidence="1">
    <location>
        <begin position="54"/>
        <end position="77"/>
    </location>
</feature>
<keyword evidence="4" id="KW-1185">Reference proteome</keyword>
<evidence type="ECO:0000256" key="2">
    <source>
        <dbReference type="SAM" id="Phobius"/>
    </source>
</evidence>
<evidence type="ECO:0000313" key="3">
    <source>
        <dbReference type="EMBL" id="OXB59705.1"/>
    </source>
</evidence>
<protein>
    <submittedName>
        <fullName evidence="3">Uncharacterized protein</fullName>
    </submittedName>
</protein>
<name>A0A226MWJ7_CALSU</name>
<keyword evidence="2" id="KW-0472">Membrane</keyword>
<feature type="compositionally biased region" description="Basic and acidic residues" evidence="1">
    <location>
        <begin position="65"/>
        <end position="77"/>
    </location>
</feature>
<comment type="caution">
    <text evidence="3">The sequence shown here is derived from an EMBL/GenBank/DDBJ whole genome shotgun (WGS) entry which is preliminary data.</text>
</comment>
<accession>A0A226MWJ7</accession>